<keyword evidence="2" id="KW-0808">Transferase</keyword>
<dbReference type="SMART" id="SM00672">
    <property type="entry name" value="CAP10"/>
    <property type="match status" value="1"/>
</dbReference>
<keyword evidence="3" id="KW-1185">Reference proteome</keyword>
<gene>
    <name evidence="2" type="ORF">Slin15195_G029050</name>
</gene>
<evidence type="ECO:0000313" key="3">
    <source>
        <dbReference type="Proteomes" id="UP001056384"/>
    </source>
</evidence>
<dbReference type="AlphaFoldDB" id="A0A9Q9ARS4"/>
<dbReference type="Proteomes" id="UP001056384">
    <property type="component" value="Chromosome 2"/>
</dbReference>
<dbReference type="EMBL" id="CP099419">
    <property type="protein sequence ID" value="USW49586.1"/>
    <property type="molecule type" value="Genomic_DNA"/>
</dbReference>
<accession>A0A9Q9ARS4</accession>
<dbReference type="PANTHER" id="PTHR12203">
    <property type="entry name" value="KDEL LYS-ASP-GLU-LEU CONTAINING - RELATED"/>
    <property type="match status" value="1"/>
</dbReference>
<dbReference type="InterPro" id="IPR051091">
    <property type="entry name" value="O-Glucosyltr/Glycosyltrsf_90"/>
</dbReference>
<name>A0A9Q9ARS4_9PEZI</name>
<dbReference type="OrthoDB" id="541052at2759"/>
<dbReference type="InterPro" id="IPR006598">
    <property type="entry name" value="CAP10"/>
</dbReference>
<organism evidence="2 3">
    <name type="scientific">Septoria linicola</name>
    <dbReference type="NCBI Taxonomy" id="215465"/>
    <lineage>
        <taxon>Eukaryota</taxon>
        <taxon>Fungi</taxon>
        <taxon>Dikarya</taxon>
        <taxon>Ascomycota</taxon>
        <taxon>Pezizomycotina</taxon>
        <taxon>Dothideomycetes</taxon>
        <taxon>Dothideomycetidae</taxon>
        <taxon>Mycosphaerellales</taxon>
        <taxon>Mycosphaerellaceae</taxon>
        <taxon>Septoria</taxon>
    </lineage>
</organism>
<sequence length="493" mass="56529">MLAKQSSTFEQAEAEYVRRYQRSPPPGLEQWFEYAKAENSLIIDEFDIIDQAIKPYLERSGAEIADNVQQVAASAAFSWSCTIADGRLRKNCAILGEETMSLLSDVRILAHIPNIEFVGNQLDEPRILLEQQPAAISSRRRRERSDGEPITWGDLGEKPAWKRLAIDQCNHFSESHSSEESGFASVQGIETLGLPFVQNVTDAMDICRHPEYEHLHGFWESPTTLKYTHSALPILSPGIPSTMNDIPFPAIAYTMSSYSYDETEIVDYSLKQPGLYWAGKTTGGYQRVDDNDEGWVPLHRQRFVAKANNLENETHTYLRRTEEGGLWKAVNDEAFNNSFYHVHFTEIVQCDETARKHQKEYFDVKPPDSRAEAGKYTLVFDSDGNGHSARYYRLLQSKSLPLKQTIFREWHDDRLQPWLHYVPVSLAMDELPEVVRYFVEEAEGRELAQEMAIKGREWSLQVLRPVDQVIYLYRLLLELARLQDPARVAGSPY</sequence>
<proteinExistence type="predicted"/>
<evidence type="ECO:0000259" key="1">
    <source>
        <dbReference type="SMART" id="SM00672"/>
    </source>
</evidence>
<reference evidence="2" key="1">
    <citation type="submission" date="2022-06" db="EMBL/GenBank/DDBJ databases">
        <title>Complete genome sequences of two strains of the flax pathogen Septoria linicola.</title>
        <authorList>
            <person name="Lapalu N."/>
            <person name="Simon A."/>
            <person name="Demenou B."/>
            <person name="Paumier D."/>
            <person name="Guillot M.-P."/>
            <person name="Gout L."/>
            <person name="Valade R."/>
        </authorList>
    </citation>
    <scope>NUCLEOTIDE SEQUENCE</scope>
    <source>
        <strain evidence="2">SE15195</strain>
    </source>
</reference>
<dbReference type="PANTHER" id="PTHR12203:SF61">
    <property type="entry name" value="CAPSULE PROTEIN"/>
    <property type="match status" value="1"/>
</dbReference>
<dbReference type="GO" id="GO:0016740">
    <property type="term" value="F:transferase activity"/>
    <property type="evidence" value="ECO:0007669"/>
    <property type="project" value="UniProtKB-KW"/>
</dbReference>
<dbReference type="Pfam" id="PF05686">
    <property type="entry name" value="Glyco_transf_90"/>
    <property type="match status" value="1"/>
</dbReference>
<evidence type="ECO:0000313" key="2">
    <source>
        <dbReference type="EMBL" id="USW49586.1"/>
    </source>
</evidence>
<protein>
    <submittedName>
        <fullName evidence="2">Glycosyl transferase CAP10 domain-containing protein</fullName>
    </submittedName>
</protein>
<feature type="domain" description="Glycosyl transferase CAP10" evidence="1">
    <location>
        <begin position="193"/>
        <end position="486"/>
    </location>
</feature>